<dbReference type="GeneID" id="101898283"/>
<dbReference type="VEuPathDB" id="VectorBase:MDOMA2_013654"/>
<dbReference type="Gene3D" id="2.60.40.770">
    <property type="match status" value="1"/>
</dbReference>
<dbReference type="EnsemblMetazoa" id="MDOA000966-RA">
    <property type="protein sequence ID" value="MDOA000966-PA"/>
    <property type="gene ID" value="MDOA000966"/>
</dbReference>
<dbReference type="AlphaFoldDB" id="A0A1I8M3S9"/>
<dbReference type="Pfam" id="PF02221">
    <property type="entry name" value="E1_DerP2_DerF2"/>
    <property type="match status" value="1"/>
</dbReference>
<evidence type="ECO:0000256" key="2">
    <source>
        <dbReference type="ARBA" id="ARBA00006370"/>
    </source>
</evidence>
<feature type="domain" description="MD-2-related lipid-recognition" evidence="5">
    <location>
        <begin position="23"/>
        <end position="147"/>
    </location>
</feature>
<name>A0A1I8M3S9_MUSDO</name>
<evidence type="ECO:0000259" key="5">
    <source>
        <dbReference type="SMART" id="SM00737"/>
    </source>
</evidence>
<evidence type="ECO:0000256" key="4">
    <source>
        <dbReference type="SAM" id="SignalP"/>
    </source>
</evidence>
<comment type="subcellular location">
    <subcellularLocation>
        <location evidence="1">Secreted</location>
    </subcellularLocation>
</comment>
<dbReference type="VEuPathDB" id="VectorBase:MDOA000966"/>
<dbReference type="RefSeq" id="XP_005190733.1">
    <property type="nucleotide sequence ID" value="XM_005190676.3"/>
</dbReference>
<evidence type="ECO:0000313" key="8">
    <source>
        <dbReference type="RefSeq" id="XP_005190733.1"/>
    </source>
</evidence>
<evidence type="ECO:0000313" key="6">
    <source>
        <dbReference type="EnsemblMetazoa" id="MDOA000966-PA"/>
    </source>
</evidence>
<dbReference type="InterPro" id="IPR003172">
    <property type="entry name" value="ML_dom"/>
</dbReference>
<dbReference type="GO" id="GO:0005576">
    <property type="term" value="C:extracellular region"/>
    <property type="evidence" value="ECO:0007669"/>
    <property type="project" value="UniProtKB-SubCell"/>
</dbReference>
<evidence type="ECO:0000256" key="1">
    <source>
        <dbReference type="ARBA" id="ARBA00004613"/>
    </source>
</evidence>
<evidence type="ECO:0000256" key="3">
    <source>
        <dbReference type="ARBA" id="ARBA00022525"/>
    </source>
</evidence>
<organism evidence="6">
    <name type="scientific">Musca domestica</name>
    <name type="common">House fly</name>
    <dbReference type="NCBI Taxonomy" id="7370"/>
    <lineage>
        <taxon>Eukaryota</taxon>
        <taxon>Metazoa</taxon>
        <taxon>Ecdysozoa</taxon>
        <taxon>Arthropoda</taxon>
        <taxon>Hexapoda</taxon>
        <taxon>Insecta</taxon>
        <taxon>Pterygota</taxon>
        <taxon>Neoptera</taxon>
        <taxon>Endopterygota</taxon>
        <taxon>Diptera</taxon>
        <taxon>Brachycera</taxon>
        <taxon>Muscomorpha</taxon>
        <taxon>Muscoidea</taxon>
        <taxon>Muscidae</taxon>
        <taxon>Musca</taxon>
    </lineage>
</organism>
<proteinExistence type="inferred from homology"/>
<reference evidence="6" key="1">
    <citation type="submission" date="2020-05" db="UniProtKB">
        <authorList>
            <consortium name="EnsemblMetazoa"/>
        </authorList>
    </citation>
    <scope>IDENTIFICATION</scope>
    <source>
        <strain evidence="6">Aabys</strain>
    </source>
</reference>
<dbReference type="InterPro" id="IPR014756">
    <property type="entry name" value="Ig_E-set"/>
</dbReference>
<dbReference type="SUPFAM" id="SSF81296">
    <property type="entry name" value="E set domains"/>
    <property type="match status" value="1"/>
</dbReference>
<evidence type="ECO:0000313" key="7">
    <source>
        <dbReference type="Proteomes" id="UP001652621"/>
    </source>
</evidence>
<sequence length="151" mass="17029">MYSLKSLLIFAIMGIAFAEVVQVRECDVNDCELVEVRVDPCARDNANAPCTLRRRKPATMELDFKPNFDADTLSASLNWVTNTGNELPLITMDREACKYTACPVKSGEQQTYKVEIPMDSKFPLNTYNIKWALTAPSGKKCCFTHNIKLVR</sequence>
<protein>
    <submittedName>
        <fullName evidence="8">MD-2-related lipid-recognition protein</fullName>
    </submittedName>
</protein>
<keyword evidence="7" id="KW-1185">Reference proteome</keyword>
<dbReference type="eggNOG" id="ENOG502S5HZ">
    <property type="taxonomic scope" value="Eukaryota"/>
</dbReference>
<dbReference type="OrthoDB" id="6576058at2759"/>
<feature type="signal peptide" evidence="4">
    <location>
        <begin position="1"/>
        <end position="18"/>
    </location>
</feature>
<gene>
    <name evidence="6" type="primary">101898283</name>
    <name evidence="8" type="synonym">LOC101898283</name>
</gene>
<dbReference type="FunFam" id="2.60.40.770:FF:000001">
    <property type="entry name" value="NPC intracellular cholesterol transporter 2"/>
    <property type="match status" value="1"/>
</dbReference>
<dbReference type="SMART" id="SM00737">
    <property type="entry name" value="ML"/>
    <property type="match status" value="1"/>
</dbReference>
<dbReference type="Proteomes" id="UP001652621">
    <property type="component" value="Unplaced"/>
</dbReference>
<dbReference type="KEGG" id="mde:101898283"/>
<feature type="chain" id="PRO_5044559802" evidence="4">
    <location>
        <begin position="19"/>
        <end position="151"/>
    </location>
</feature>
<accession>A0A1I8M3S9</accession>
<comment type="similarity">
    <text evidence="2">Belongs to the NPC2 family.</text>
</comment>
<keyword evidence="3" id="KW-0964">Secreted</keyword>
<reference evidence="8" key="2">
    <citation type="submission" date="2025-04" db="UniProtKB">
        <authorList>
            <consortium name="RefSeq"/>
        </authorList>
    </citation>
    <scope>IDENTIFICATION</scope>
    <source>
        <strain evidence="8">Aabys</strain>
    </source>
</reference>
<keyword evidence="4" id="KW-0732">Signal</keyword>